<name>A0A3A4R5J0_9BACT</name>
<gene>
    <name evidence="3" type="ORF">C4541_08650</name>
</gene>
<dbReference type="AlphaFoldDB" id="A0A3A4R5J0"/>
<feature type="transmembrane region" description="Helical" evidence="1">
    <location>
        <begin position="89"/>
        <end position="112"/>
    </location>
</feature>
<evidence type="ECO:0000259" key="2">
    <source>
        <dbReference type="PROSITE" id="PS50119"/>
    </source>
</evidence>
<sequence>MKCFNHHTNDAVGICVICGRSLCSDCVAEVNHSVVCRNRCEECKLQIDRSNLSNLTVMNRFASVYGITALIYLLIGMVLLIAGFTFRSIMGIFIIIPLGIIFLISSILQYAAAKKFANNG</sequence>
<feature type="transmembrane region" description="Helical" evidence="1">
    <location>
        <begin position="62"/>
        <end position="82"/>
    </location>
</feature>
<reference evidence="3 4" key="1">
    <citation type="journal article" date="2017" name="ISME J.">
        <title>Energy and carbon metabolisms in a deep terrestrial subsurface fluid microbial community.</title>
        <authorList>
            <person name="Momper L."/>
            <person name="Jungbluth S.P."/>
            <person name="Lee M.D."/>
            <person name="Amend J.P."/>
        </authorList>
    </citation>
    <scope>NUCLEOTIDE SEQUENCE [LARGE SCALE GENOMIC DNA]</scope>
    <source>
        <strain evidence="3">SURF_26</strain>
    </source>
</reference>
<keyword evidence="1" id="KW-0812">Transmembrane</keyword>
<dbReference type="Proteomes" id="UP000266426">
    <property type="component" value="Unassembled WGS sequence"/>
</dbReference>
<dbReference type="InterPro" id="IPR000315">
    <property type="entry name" value="Znf_B-box"/>
</dbReference>
<organism evidence="3 4">
    <name type="scientific">Candidatus Auribacter fodinae</name>
    <dbReference type="NCBI Taxonomy" id="2093366"/>
    <lineage>
        <taxon>Bacteria</taxon>
        <taxon>Pseudomonadati</taxon>
        <taxon>Candidatus Auribacterota</taxon>
        <taxon>Candidatus Auribacteria</taxon>
        <taxon>Candidatus Auribacterales</taxon>
        <taxon>Candidatus Auribacteraceae</taxon>
        <taxon>Candidatus Auribacter</taxon>
    </lineage>
</organism>
<dbReference type="PROSITE" id="PS50119">
    <property type="entry name" value="ZF_BBOX"/>
    <property type="match status" value="1"/>
</dbReference>
<evidence type="ECO:0000313" key="3">
    <source>
        <dbReference type="EMBL" id="RJP58087.1"/>
    </source>
</evidence>
<dbReference type="GO" id="GO:0008270">
    <property type="term" value="F:zinc ion binding"/>
    <property type="evidence" value="ECO:0007669"/>
    <property type="project" value="InterPro"/>
</dbReference>
<keyword evidence="1" id="KW-1133">Transmembrane helix</keyword>
<keyword evidence="1" id="KW-0472">Membrane</keyword>
<evidence type="ECO:0000313" key="4">
    <source>
        <dbReference type="Proteomes" id="UP000266426"/>
    </source>
</evidence>
<accession>A0A3A4R5J0</accession>
<comment type="caution">
    <text evidence="3">The sequence shown here is derived from an EMBL/GenBank/DDBJ whole genome shotgun (WGS) entry which is preliminary data.</text>
</comment>
<protein>
    <recommendedName>
        <fullName evidence="2">B box-type domain-containing protein</fullName>
    </recommendedName>
</protein>
<proteinExistence type="predicted"/>
<dbReference type="EMBL" id="QZJZ01000071">
    <property type="protein sequence ID" value="RJP58087.1"/>
    <property type="molecule type" value="Genomic_DNA"/>
</dbReference>
<feature type="domain" description="B box-type" evidence="2">
    <location>
        <begin position="1"/>
        <end position="32"/>
    </location>
</feature>
<evidence type="ECO:0000256" key="1">
    <source>
        <dbReference type="SAM" id="Phobius"/>
    </source>
</evidence>